<feature type="region of interest" description="Disordered" evidence="2">
    <location>
        <begin position="767"/>
        <end position="795"/>
    </location>
</feature>
<keyword evidence="1" id="KW-0175">Coiled coil</keyword>
<keyword evidence="4" id="KW-1185">Reference proteome</keyword>
<evidence type="ECO:0000256" key="1">
    <source>
        <dbReference type="SAM" id="Coils"/>
    </source>
</evidence>
<feature type="compositionally biased region" description="Polar residues" evidence="2">
    <location>
        <begin position="1"/>
        <end position="10"/>
    </location>
</feature>
<evidence type="ECO:0000313" key="3">
    <source>
        <dbReference type="EMBL" id="KIW11517.1"/>
    </source>
</evidence>
<feature type="coiled-coil region" evidence="1">
    <location>
        <begin position="485"/>
        <end position="532"/>
    </location>
</feature>
<feature type="compositionally biased region" description="Polar residues" evidence="2">
    <location>
        <begin position="651"/>
        <end position="663"/>
    </location>
</feature>
<dbReference type="Proteomes" id="UP000053328">
    <property type="component" value="Unassembled WGS sequence"/>
</dbReference>
<dbReference type="GeneID" id="27337901"/>
<reference evidence="3 4" key="1">
    <citation type="submission" date="2015-01" db="EMBL/GenBank/DDBJ databases">
        <title>The Genome Sequence of Exophiala spinifera CBS89968.</title>
        <authorList>
            <consortium name="The Broad Institute Genomics Platform"/>
            <person name="Cuomo C."/>
            <person name="de Hoog S."/>
            <person name="Gorbushina A."/>
            <person name="Stielow B."/>
            <person name="Teixiera M."/>
            <person name="Abouelleil A."/>
            <person name="Chapman S.B."/>
            <person name="Priest M."/>
            <person name="Young S.K."/>
            <person name="Wortman J."/>
            <person name="Nusbaum C."/>
            <person name="Birren B."/>
        </authorList>
    </citation>
    <scope>NUCLEOTIDE SEQUENCE [LARGE SCALE GENOMIC DNA]</scope>
    <source>
        <strain evidence="3 4">CBS 89968</strain>
    </source>
</reference>
<protein>
    <submittedName>
        <fullName evidence="3">Uncharacterized protein</fullName>
    </submittedName>
</protein>
<evidence type="ECO:0000256" key="2">
    <source>
        <dbReference type="SAM" id="MobiDB-lite"/>
    </source>
</evidence>
<organism evidence="3 4">
    <name type="scientific">Exophiala spinifera</name>
    <dbReference type="NCBI Taxonomy" id="91928"/>
    <lineage>
        <taxon>Eukaryota</taxon>
        <taxon>Fungi</taxon>
        <taxon>Dikarya</taxon>
        <taxon>Ascomycota</taxon>
        <taxon>Pezizomycotina</taxon>
        <taxon>Eurotiomycetes</taxon>
        <taxon>Chaetothyriomycetidae</taxon>
        <taxon>Chaetothyriales</taxon>
        <taxon>Herpotrichiellaceae</taxon>
        <taxon>Exophiala</taxon>
    </lineage>
</organism>
<accession>A0A0D1ZEZ9</accession>
<feature type="compositionally biased region" description="Polar residues" evidence="2">
    <location>
        <begin position="892"/>
        <end position="905"/>
    </location>
</feature>
<evidence type="ECO:0000313" key="4">
    <source>
        <dbReference type="Proteomes" id="UP000053328"/>
    </source>
</evidence>
<dbReference type="AlphaFoldDB" id="A0A0D1ZEZ9"/>
<dbReference type="VEuPathDB" id="FungiDB:PV08_10818"/>
<gene>
    <name evidence="3" type="ORF">PV08_10818</name>
</gene>
<proteinExistence type="predicted"/>
<sequence>MAPQSTSKPPNLTLRAVPNGGLGGLIPSDKAGITGRSMAANASFVQATVLGKRRQKPPPILTSRSLSDLSITSVKASAGSVLEYVWPWTPKTPKDCTCAESLPGESRKILQLPVVVPKDAAVTSDLYQSLPETPVTLVSDLTSPPVELPGSLLLPSQGFPQTDPISPPPSLYRSRRDTQESIISLVPTQSTSVSTDDLAMETLRNLTTSSRRNDQSAIPSYTIGSRNVPESRITKPFTAMTVEELLDYLPQCKNSDTVKELWLPALRIHMDKMAALILDATEIKVDEGLDQITLNQDLNHFAHEIRLVSNSFRKIVDSAESLAERDSRISHERLELLEGQIEDCLKTMYSKQKVVDTQSRTIEELNHTIRDIVRILGTFIQKNIPHLVDFVEDPRTQEVLQVVSDYAPHGDDRPVPYLRVPETTISKYAQAAREADVALSEYRKMLHVQSATIREQSHNLDAYTSKYEGVVRLVKERDHEMGLLMQQKEDIMKDLEKTKSALIQSQLADVEKQDLAQRYEELLHEATNLKIAHRMELEQRELEICKLRQKLGSAREEVIARREDVKNIMSQTRAVLESARQPEPTLRNSNASKALRFLGMEREKDKSKSTSSLASSQSLMTFAPETANSADLKCSFKEQAPRLSKPIAQHLGSTDQGFSTQSGPKAYTASRRSPGESALTLPRPRAGSLSAMQNRATSRLPIDTQKLLPDPPVRPETHRLSSARVAEITQCISSPTAAQIASDYFKHSVLGQTSARRVLSHIPELSVQTAPEANLPHNEGHHDERRKSDDSVASADREMYRHSVCALDMLNSNTLPYNPTEDNLTEYFEHSQTRITPDPDYDEDMDNGEDACFQTGVAHLHHVGPGSNNLRAALVNRRKTREVDDQARKSIVSDTSEYQTSDSEPMTVTQLYHEGGRHIRS</sequence>
<dbReference type="EMBL" id="KN847499">
    <property type="protein sequence ID" value="KIW11517.1"/>
    <property type="molecule type" value="Genomic_DNA"/>
</dbReference>
<feature type="region of interest" description="Disordered" evidence="2">
    <location>
        <begin position="885"/>
        <end position="905"/>
    </location>
</feature>
<dbReference type="RefSeq" id="XP_016231733.1">
    <property type="nucleotide sequence ID" value="XM_016385131.1"/>
</dbReference>
<dbReference type="HOGENOM" id="CLU_331202_0_0_1"/>
<dbReference type="OrthoDB" id="4117168at2759"/>
<feature type="region of interest" description="Disordered" evidence="2">
    <location>
        <begin position="1"/>
        <end position="20"/>
    </location>
</feature>
<name>A0A0D1ZEZ9_9EURO</name>
<feature type="compositionally biased region" description="Basic and acidic residues" evidence="2">
    <location>
        <begin position="778"/>
        <end position="795"/>
    </location>
</feature>
<feature type="region of interest" description="Disordered" evidence="2">
    <location>
        <begin position="650"/>
        <end position="719"/>
    </location>
</feature>